<evidence type="ECO:0000313" key="2">
    <source>
        <dbReference type="EMBL" id="AMQ93881.1"/>
    </source>
</evidence>
<feature type="transmembrane region" description="Helical" evidence="1">
    <location>
        <begin position="70"/>
        <end position="87"/>
    </location>
</feature>
<gene>
    <name evidence="2" type="ORF">ACT75_04760</name>
    <name evidence="3" type="ORF">CQR80_09250</name>
    <name evidence="4" type="ORF">FXB79_08035</name>
</gene>
<dbReference type="InterPro" id="IPR035333">
    <property type="entry name" value="DUF5389"/>
</dbReference>
<protein>
    <submittedName>
        <fullName evidence="4">Uncharacterized protein</fullName>
    </submittedName>
</protein>
<evidence type="ECO:0000313" key="3">
    <source>
        <dbReference type="EMBL" id="PHO20010.1"/>
    </source>
</evidence>
<evidence type="ECO:0000313" key="4">
    <source>
        <dbReference type="EMBL" id="TYA38595.1"/>
    </source>
</evidence>
<reference evidence="3 6" key="2">
    <citation type="submission" date="2017-10" db="EMBL/GenBank/DDBJ databases">
        <title>Draft genome sequences of Aggregatibacter actinomycetemcomitans strains 310a and 310b.</title>
        <authorList>
            <person name="May A.C."/>
            <person name="Ohta H."/>
            <person name="Maeda H."/>
            <person name="Kokeguchi S."/>
            <person name="Cugini C."/>
        </authorList>
    </citation>
    <scope>NUCLEOTIDE SEQUENCE [LARGE SCALE GENOMIC DNA]</scope>
    <source>
        <strain evidence="3 6">310b</strain>
    </source>
</reference>
<keyword evidence="1" id="KW-1133">Transmembrane helix</keyword>
<keyword evidence="1" id="KW-0812">Transmembrane</keyword>
<dbReference type="KEGG" id="aact:ACT75_04760"/>
<sequence length="121" mass="13680">MLHLLYSFSKNLMYGEKMRNPNLPSGFSPFSWAIAMFCLPVLLWPLALLISPNLLKNPNLSDTQIHAMSIFLWGYPFALGIIARIFYKLHERKAALARRGLAISAVIFYSVLSYVAVVGFN</sequence>
<organism evidence="4 7">
    <name type="scientific">Aggregatibacter actinomycetemcomitans</name>
    <name type="common">Actinobacillus actinomycetemcomitans</name>
    <name type="synonym">Haemophilus actinomycetemcomitans</name>
    <dbReference type="NCBI Taxonomy" id="714"/>
    <lineage>
        <taxon>Bacteria</taxon>
        <taxon>Pseudomonadati</taxon>
        <taxon>Pseudomonadota</taxon>
        <taxon>Gammaproteobacteria</taxon>
        <taxon>Pasteurellales</taxon>
        <taxon>Pasteurellaceae</taxon>
        <taxon>Aggregatibacter</taxon>
    </lineage>
</organism>
<dbReference type="OrthoDB" id="5690765at2"/>
<feature type="transmembrane region" description="Helical" evidence="1">
    <location>
        <begin position="99"/>
        <end position="120"/>
    </location>
</feature>
<reference evidence="4 7" key="3">
    <citation type="submission" date="2019-08" db="EMBL/GenBank/DDBJ databases">
        <title>Whole genome sequencing of Aggregatibacter actinomycetemcomitans cultured from blood stream infections in Denmark reveals a novel phylogenetic lineage expressing serotype a membrane O polysaccharide.</title>
        <authorList>
            <person name="Nedergaard S."/>
            <person name="Kobel C.M."/>
            <person name="Nielsen M.B."/>
            <person name="Moeller R.T."/>
            <person name="Jensen A.B."/>
            <person name="Noerskov-Lauritsen N."/>
        </authorList>
    </citation>
    <scope>NUCLEOTIDE SEQUENCE [LARGE SCALE GENOMIC DNA]</scope>
    <source>
        <strain evidence="4 7">PN_563</strain>
    </source>
</reference>
<evidence type="ECO:0000313" key="6">
    <source>
        <dbReference type="Proteomes" id="UP000226080"/>
    </source>
</evidence>
<dbReference type="AlphaFoldDB" id="A0A5D0EIJ9"/>
<dbReference type="EMBL" id="CP012959">
    <property type="protein sequence ID" value="AMQ93881.1"/>
    <property type="molecule type" value="Genomic_DNA"/>
</dbReference>
<evidence type="ECO:0000313" key="7">
    <source>
        <dbReference type="Proteomes" id="UP000323012"/>
    </source>
</evidence>
<keyword evidence="1" id="KW-0472">Membrane</keyword>
<name>A0A5D0EIJ9_AGGAC</name>
<evidence type="ECO:0000313" key="5">
    <source>
        <dbReference type="Proteomes" id="UP000072236"/>
    </source>
</evidence>
<accession>A0A5D0EIJ9</accession>
<dbReference type="Proteomes" id="UP000072236">
    <property type="component" value="Chromosome"/>
</dbReference>
<reference evidence="2 5" key="1">
    <citation type="submission" date="2015-10" db="EMBL/GenBank/DDBJ databases">
        <title>Tn-seq of a polymicrobial infection.</title>
        <authorList>
            <person name="Stacy A."/>
            <person name="Rumbaugh K.P."/>
            <person name="Whiteley M."/>
        </authorList>
    </citation>
    <scope>NUCLEOTIDE SEQUENCE [LARGE SCALE GENOMIC DNA]</scope>
    <source>
        <strain evidence="2 5">624</strain>
    </source>
</reference>
<dbReference type="Pfam" id="PF17364">
    <property type="entry name" value="DUF5389"/>
    <property type="match status" value="1"/>
</dbReference>
<feature type="transmembrane region" description="Helical" evidence="1">
    <location>
        <begin position="27"/>
        <end position="50"/>
    </location>
</feature>
<dbReference type="Proteomes" id="UP000226080">
    <property type="component" value="Unassembled WGS sequence"/>
</dbReference>
<dbReference type="EMBL" id="VSED01000021">
    <property type="protein sequence ID" value="TYA38595.1"/>
    <property type="molecule type" value="Genomic_DNA"/>
</dbReference>
<keyword evidence="6" id="KW-1185">Reference proteome</keyword>
<dbReference type="EMBL" id="PCGW01000019">
    <property type="protein sequence ID" value="PHO20010.1"/>
    <property type="molecule type" value="Genomic_DNA"/>
</dbReference>
<proteinExistence type="predicted"/>
<dbReference type="Proteomes" id="UP000323012">
    <property type="component" value="Unassembled WGS sequence"/>
</dbReference>
<evidence type="ECO:0000256" key="1">
    <source>
        <dbReference type="SAM" id="Phobius"/>
    </source>
</evidence>